<organism evidence="8">
    <name type="scientific">Paulinella chromatophora</name>
    <dbReference type="NCBI Taxonomy" id="39717"/>
    <lineage>
        <taxon>Eukaryota</taxon>
        <taxon>Sar</taxon>
        <taxon>Rhizaria</taxon>
        <taxon>Cercozoa</taxon>
        <taxon>Imbricatea</taxon>
        <taxon>Silicofilosea</taxon>
        <taxon>Euglyphida</taxon>
        <taxon>Paulinellidae</taxon>
        <taxon>Paulinella</taxon>
    </lineage>
</organism>
<geneLocation type="organellar chromatophore" evidence="8"/>
<dbReference type="Gene3D" id="3.30.1130.10">
    <property type="match status" value="1"/>
</dbReference>
<keyword evidence="8" id="KW-0934">Plastid</keyword>
<comment type="pathway">
    <text evidence="1">Cofactor biosynthesis; 7,8-dihydroneopterin triphosphate biosynthesis; 7,8-dihydroneopterin triphosphate from GTP: step 1/1.</text>
</comment>
<name>B1X5T8_PAUCH</name>
<evidence type="ECO:0000313" key="8">
    <source>
        <dbReference type="EMBL" id="ACB43307.1"/>
    </source>
</evidence>
<protein>
    <recommendedName>
        <fullName evidence="4">GTP cyclohydrolase 1</fullName>
        <ecNumber evidence="3">3.5.4.16</ecNumber>
    </recommendedName>
    <alternativeName>
        <fullName evidence="6">GTP cyclohydrolase I</fullName>
    </alternativeName>
</protein>
<keyword evidence="5 8" id="KW-0378">Hydrolase</keyword>
<dbReference type="EMBL" id="CP000815">
    <property type="protein sequence ID" value="ACB43307.1"/>
    <property type="molecule type" value="Genomic_DNA"/>
</dbReference>
<proteinExistence type="inferred from homology"/>
<evidence type="ECO:0000256" key="2">
    <source>
        <dbReference type="ARBA" id="ARBA00008085"/>
    </source>
</evidence>
<dbReference type="UniPathway" id="UPA00848">
    <property type="reaction ID" value="UER00151"/>
</dbReference>
<gene>
    <name evidence="8" type="primary">folE</name>
    <name evidence="8" type="ordered locus">PCC_0898</name>
</gene>
<dbReference type="PANTHER" id="PTHR11109">
    <property type="entry name" value="GTP CYCLOHYDROLASE I"/>
    <property type="match status" value="1"/>
</dbReference>
<reference evidence="8" key="2">
    <citation type="journal article" date="2008" name="Curr. Biol.">
        <title>Chromatophore genome sequence of Paulinella sheds light on acquisition of photosynthesis by eukaryotes.</title>
        <authorList>
            <person name="Nowack E.C.M."/>
            <person name="Melkonian M."/>
            <person name="Gloeckner G."/>
        </authorList>
    </citation>
    <scope>NUCLEOTIDE SEQUENCE [LARGE SCALE GENOMIC DNA]</scope>
</reference>
<comment type="similarity">
    <text evidence="2">Belongs to the GTP cyclohydrolase I family.</text>
</comment>
<dbReference type="Pfam" id="PF01227">
    <property type="entry name" value="GTP_cyclohydroI"/>
    <property type="match status" value="1"/>
</dbReference>
<dbReference type="GO" id="GO:0005525">
    <property type="term" value="F:GTP binding"/>
    <property type="evidence" value="ECO:0007669"/>
    <property type="project" value="TreeGrafter"/>
</dbReference>
<dbReference type="RefSeq" id="YP_002049517.1">
    <property type="nucleotide sequence ID" value="NC_011087.1"/>
</dbReference>
<evidence type="ECO:0000256" key="1">
    <source>
        <dbReference type="ARBA" id="ARBA00005080"/>
    </source>
</evidence>
<dbReference type="InterPro" id="IPR020602">
    <property type="entry name" value="GTP_CycHdrlase_I_dom"/>
</dbReference>
<dbReference type="PANTHER" id="PTHR11109:SF7">
    <property type="entry name" value="GTP CYCLOHYDROLASE 1"/>
    <property type="match status" value="1"/>
</dbReference>
<accession>B1X5T8</accession>
<reference evidence="8" key="1">
    <citation type="submission" date="2007-08" db="EMBL/GenBank/DDBJ databases">
        <authorList>
            <person name="Gloeckner G."/>
            <person name="Nowack E."/>
            <person name="Melkonian M."/>
        </authorList>
    </citation>
    <scope>NUCLEOTIDE SEQUENCE</scope>
</reference>
<dbReference type="InterPro" id="IPR043134">
    <property type="entry name" value="GTP-CH-I_N"/>
</dbReference>
<dbReference type="GO" id="GO:0005737">
    <property type="term" value="C:cytoplasm"/>
    <property type="evidence" value="ECO:0007669"/>
    <property type="project" value="TreeGrafter"/>
</dbReference>
<dbReference type="EC" id="3.5.4.16" evidence="3"/>
<sequence>MTSTLPPTFNSLVDTIEADSVPISIRLRERLRKAGAAFLANDNVAEYLQDGDLDLLELEIADKVRDLLSSLVIDVANDHNTEDTAERVARMYLHEVFKGRYHKQPKIASFPNVKELDEIYTVGPISIRSACSHHLVPIIGNCWIGIKPGDRVIGLSKFARVADWVFSRPHIQEEAVMILADEIEKLCEPKGLGIVVKADHYCMKWRGVKEPQTSMVNSIVRGAFRHDPSLKQEFFELIRQQESLL</sequence>
<evidence type="ECO:0000256" key="3">
    <source>
        <dbReference type="ARBA" id="ARBA00012715"/>
    </source>
</evidence>
<dbReference type="GeneID" id="6481718"/>
<evidence type="ECO:0000256" key="6">
    <source>
        <dbReference type="ARBA" id="ARBA00030854"/>
    </source>
</evidence>
<dbReference type="GO" id="GO:0046654">
    <property type="term" value="P:tetrahydrofolate biosynthetic process"/>
    <property type="evidence" value="ECO:0007669"/>
    <property type="project" value="InterPro"/>
</dbReference>
<evidence type="ECO:0000259" key="7">
    <source>
        <dbReference type="Pfam" id="PF01227"/>
    </source>
</evidence>
<dbReference type="AlphaFoldDB" id="B1X5T8"/>
<evidence type="ECO:0000256" key="5">
    <source>
        <dbReference type="ARBA" id="ARBA00022801"/>
    </source>
</evidence>
<dbReference type="GO" id="GO:0003934">
    <property type="term" value="F:GTP cyclohydrolase I activity"/>
    <property type="evidence" value="ECO:0007669"/>
    <property type="project" value="UniProtKB-EC"/>
</dbReference>
<dbReference type="Gene3D" id="1.10.286.10">
    <property type="match status" value="1"/>
</dbReference>
<dbReference type="InterPro" id="IPR001474">
    <property type="entry name" value="GTP_CycHdrlase_I"/>
</dbReference>
<dbReference type="InterPro" id="IPR043133">
    <property type="entry name" value="GTP-CH-I_C/QueF"/>
</dbReference>
<evidence type="ECO:0000256" key="4">
    <source>
        <dbReference type="ARBA" id="ARBA00017272"/>
    </source>
</evidence>
<dbReference type="SUPFAM" id="SSF55620">
    <property type="entry name" value="Tetrahydrobiopterin biosynthesis enzymes-like"/>
    <property type="match status" value="1"/>
</dbReference>
<dbReference type="GO" id="GO:0008270">
    <property type="term" value="F:zinc ion binding"/>
    <property type="evidence" value="ECO:0007669"/>
    <property type="project" value="TreeGrafter"/>
</dbReference>
<dbReference type="GO" id="GO:0006729">
    <property type="term" value="P:tetrahydrobiopterin biosynthetic process"/>
    <property type="evidence" value="ECO:0007669"/>
    <property type="project" value="TreeGrafter"/>
</dbReference>
<feature type="domain" description="GTP cyclohydrolase I" evidence="7">
    <location>
        <begin position="61"/>
        <end position="239"/>
    </location>
</feature>